<protein>
    <submittedName>
        <fullName evidence="1">S24/S26 family peptidase</fullName>
    </submittedName>
</protein>
<dbReference type="EMBL" id="JAHZSS010000005">
    <property type="protein sequence ID" value="MBW8190616.1"/>
    <property type="molecule type" value="Genomic_DNA"/>
</dbReference>
<dbReference type="InterPro" id="IPR036286">
    <property type="entry name" value="LexA/Signal_pep-like_sf"/>
</dbReference>
<comment type="caution">
    <text evidence="1">The sequence shown here is derived from an EMBL/GenBank/DDBJ whole genome shotgun (WGS) entry which is preliminary data.</text>
</comment>
<reference evidence="1" key="1">
    <citation type="submission" date="2021-07" db="EMBL/GenBank/DDBJ databases">
        <title>Neiella marina sp. nov., isolated from the intestinal content of sea cucumber Apostichopus japonicus.</title>
        <authorList>
            <person name="Bai X."/>
        </authorList>
    </citation>
    <scope>NUCLEOTIDE SEQUENCE</scope>
    <source>
        <strain evidence="1">126</strain>
    </source>
</reference>
<evidence type="ECO:0000313" key="1">
    <source>
        <dbReference type="EMBL" id="MBW8190616.1"/>
    </source>
</evidence>
<sequence>MLGFTINKVDGNSMTPSLTDGSYVLFAKPWFKHFVRPGQVVKVRHPKFGLIIKAVQYVDRYGFVWLKGTGAESISTLEIGPVSFADIIGKALFHVSPEPAMH</sequence>
<dbReference type="Proteomes" id="UP001166251">
    <property type="component" value="Unassembled WGS sequence"/>
</dbReference>
<organism evidence="1 2">
    <name type="scientific">Neiella holothuriorum</name>
    <dbReference type="NCBI Taxonomy" id="2870530"/>
    <lineage>
        <taxon>Bacteria</taxon>
        <taxon>Pseudomonadati</taxon>
        <taxon>Pseudomonadota</taxon>
        <taxon>Gammaproteobacteria</taxon>
        <taxon>Alteromonadales</taxon>
        <taxon>Echinimonadaceae</taxon>
        <taxon>Neiella</taxon>
    </lineage>
</organism>
<gene>
    <name evidence="1" type="ORF">K0504_06160</name>
</gene>
<dbReference type="CDD" id="cd06462">
    <property type="entry name" value="Peptidase_S24_S26"/>
    <property type="match status" value="1"/>
</dbReference>
<proteinExistence type="predicted"/>
<evidence type="ECO:0000313" key="2">
    <source>
        <dbReference type="Proteomes" id="UP001166251"/>
    </source>
</evidence>
<dbReference type="Gene3D" id="2.10.109.10">
    <property type="entry name" value="Umud Fragment, subunit A"/>
    <property type="match status" value="1"/>
</dbReference>
<dbReference type="SUPFAM" id="SSF51306">
    <property type="entry name" value="LexA/Signal peptidase"/>
    <property type="match status" value="1"/>
</dbReference>
<keyword evidence="2" id="KW-1185">Reference proteome</keyword>
<accession>A0ABS7EFQ5</accession>
<dbReference type="RefSeq" id="WP_220103303.1">
    <property type="nucleotide sequence ID" value="NZ_JAHZSS010000005.1"/>
</dbReference>
<name>A0ABS7EFQ5_9GAMM</name>